<evidence type="ECO:0000256" key="2">
    <source>
        <dbReference type="ARBA" id="ARBA00009904"/>
    </source>
</evidence>
<name>A0A914BMR0_PATMI</name>
<keyword evidence="10" id="KW-0175">Coiled coil</keyword>
<sequence length="862" mass="98928">MGQLFRSERMVLSQVFLQSEAAYNCVAELGELGLVQFIDLSPHLNAFQRKYVNEVRRCDEMERKLRYVEKEVKGAKLTVNDSDTEVPAPHPREMIDLEANFEKIEVDMKEVNSNHETLQRNYLELTEHRHVLRNTTEFFAEAELFHQDREVEEARASGYSRFDVEEGVRQVRSQIKFGFVAGVIGRERVPSFEQTLWRVCRGNVFLRHMSIDEQLEDPSTGDEVFKHVFIAFFQGDQLGGRVKKVCEGFHATLYPCPENAMERSEMCTGVAKRLEDLKRVLVQTEDHRQRVLASAASNLWVWFVKVRKLKAIYHTLNLCNVDVTHKCLIAECWCPENELGRIRLALQHGNERSGSTVPSILNIVTTNEDPPTYNNTNKFTSAFQAIVDAYGVANYREINPAPYTIITFPFLFAVMFGDAGHGTLMALFGLWMILKEAKLIAAKSTNEMWTVIFGGRYIIFFMGLFSIYTGFLYNDFFSKSVNVFGSSWNVSGMVNFTEDLLDQNIKLQLDPVQTYSGDPYPYGFDPIWQLSENKLNFLNPFKMRISIIFGVTHMMFGIFLSFFNYMSRREYSRIFLEFIPQVLFLGLIFGYLVSLIFFKWLAYDASTSKSAPSIINIFIFMFMVSNKPELYMYSGQFYVQVVLLVVAVLCVPIMLFGNPIYLLIKHSLKKNTFQPKMRFSTLLMQRLNRQEDSMGIAINDSLDEQFQTESSSQGNSLEGSLEEDGVGTRTKEEFDFGELMIRQAIHTIEFCLGCVSNTASYLRLWALSLAHAELSEVLWTMVMHNGLALTLLPVSFGWVALVPVFVAFADMTAAILLLMEGLSAFLHALRLHWVEFQNKFYKGEGYLFVPFSFAKILEAEEE</sequence>
<dbReference type="GO" id="GO:0007035">
    <property type="term" value="P:vacuolar acidification"/>
    <property type="evidence" value="ECO:0007669"/>
    <property type="project" value="TreeGrafter"/>
</dbReference>
<dbReference type="AlphaFoldDB" id="A0A914BMR0"/>
<evidence type="ECO:0000313" key="11">
    <source>
        <dbReference type="EnsemblMetazoa" id="XP_038077578.1"/>
    </source>
</evidence>
<comment type="subcellular location">
    <subcellularLocation>
        <location evidence="1">Membrane</location>
        <topology evidence="1">Multi-pass membrane protein</topology>
    </subcellularLocation>
</comment>
<evidence type="ECO:0000256" key="8">
    <source>
        <dbReference type="ARBA" id="ARBA00023136"/>
    </source>
</evidence>
<evidence type="ECO:0000256" key="7">
    <source>
        <dbReference type="ARBA" id="ARBA00023065"/>
    </source>
</evidence>
<keyword evidence="6 9" id="KW-1133">Transmembrane helix</keyword>
<evidence type="ECO:0000256" key="5">
    <source>
        <dbReference type="ARBA" id="ARBA00022781"/>
    </source>
</evidence>
<dbReference type="PIRSF" id="PIRSF001293">
    <property type="entry name" value="ATP6V0A1"/>
    <property type="match status" value="1"/>
</dbReference>
<accession>A0A914BMR0</accession>
<dbReference type="PANTHER" id="PTHR11629">
    <property type="entry name" value="VACUOLAR PROTON ATPASES"/>
    <property type="match status" value="1"/>
</dbReference>
<comment type="similarity">
    <text evidence="2 9">Belongs to the V-ATPase 116 kDa subunit family.</text>
</comment>
<proteinExistence type="inferred from homology"/>
<dbReference type="PANTHER" id="PTHR11629:SF63">
    <property type="entry name" value="V-TYPE PROTON ATPASE SUBUNIT A"/>
    <property type="match status" value="1"/>
</dbReference>
<comment type="function">
    <text evidence="9">Essential component of the vacuolar proton pump (V-ATPase), a multimeric enzyme that catalyzes the translocation of protons across the membranes. Required for assembly and activity of the V-ATPase.</text>
</comment>
<evidence type="ECO:0000256" key="1">
    <source>
        <dbReference type="ARBA" id="ARBA00004141"/>
    </source>
</evidence>
<dbReference type="GeneID" id="119745354"/>
<reference evidence="11" key="1">
    <citation type="submission" date="2022-11" db="UniProtKB">
        <authorList>
            <consortium name="EnsemblMetazoa"/>
        </authorList>
    </citation>
    <scope>IDENTIFICATION</scope>
</reference>
<evidence type="ECO:0000313" key="12">
    <source>
        <dbReference type="Proteomes" id="UP000887568"/>
    </source>
</evidence>
<keyword evidence="8 9" id="KW-0472">Membrane</keyword>
<evidence type="ECO:0000256" key="4">
    <source>
        <dbReference type="ARBA" id="ARBA00022692"/>
    </source>
</evidence>
<dbReference type="GO" id="GO:0005886">
    <property type="term" value="C:plasma membrane"/>
    <property type="evidence" value="ECO:0007669"/>
    <property type="project" value="TreeGrafter"/>
</dbReference>
<dbReference type="OMA" id="FQPKMRF"/>
<evidence type="ECO:0000256" key="9">
    <source>
        <dbReference type="RuleBase" id="RU361189"/>
    </source>
</evidence>
<keyword evidence="3 9" id="KW-0813">Transport</keyword>
<evidence type="ECO:0000256" key="10">
    <source>
        <dbReference type="SAM" id="Coils"/>
    </source>
</evidence>
<feature type="transmembrane region" description="Helical" evidence="9">
    <location>
        <begin position="787"/>
        <end position="808"/>
    </location>
</feature>
<keyword evidence="7 9" id="KW-0406">Ion transport</keyword>
<keyword evidence="4 9" id="KW-0812">Transmembrane</keyword>
<feature type="transmembrane region" description="Helical" evidence="9">
    <location>
        <begin position="545"/>
        <end position="566"/>
    </location>
</feature>
<dbReference type="InterPro" id="IPR002490">
    <property type="entry name" value="V-ATPase_116kDa_su"/>
</dbReference>
<feature type="transmembrane region" description="Helical" evidence="9">
    <location>
        <begin position="637"/>
        <end position="664"/>
    </location>
</feature>
<feature type="transmembrane region" description="Helical" evidence="9">
    <location>
        <begin position="814"/>
        <end position="833"/>
    </location>
</feature>
<dbReference type="GO" id="GO:0046961">
    <property type="term" value="F:proton-transporting ATPase activity, rotational mechanism"/>
    <property type="evidence" value="ECO:0007669"/>
    <property type="project" value="InterPro"/>
</dbReference>
<feature type="transmembrane region" description="Helical" evidence="9">
    <location>
        <begin position="454"/>
        <end position="473"/>
    </location>
</feature>
<organism evidence="11 12">
    <name type="scientific">Patiria miniata</name>
    <name type="common">Bat star</name>
    <name type="synonym">Asterina miniata</name>
    <dbReference type="NCBI Taxonomy" id="46514"/>
    <lineage>
        <taxon>Eukaryota</taxon>
        <taxon>Metazoa</taxon>
        <taxon>Echinodermata</taxon>
        <taxon>Eleutherozoa</taxon>
        <taxon>Asterozoa</taxon>
        <taxon>Asteroidea</taxon>
        <taxon>Valvatacea</taxon>
        <taxon>Valvatida</taxon>
        <taxon>Asterinidae</taxon>
        <taxon>Patiria</taxon>
    </lineage>
</organism>
<keyword evidence="5 9" id="KW-0375">Hydrogen ion transport</keyword>
<dbReference type="GO" id="GO:0000220">
    <property type="term" value="C:vacuolar proton-transporting V-type ATPase, V0 domain"/>
    <property type="evidence" value="ECO:0007669"/>
    <property type="project" value="InterPro"/>
</dbReference>
<dbReference type="EnsemblMetazoa" id="XM_038221650.1">
    <property type="protein sequence ID" value="XP_038077578.1"/>
    <property type="gene ID" value="LOC119745354"/>
</dbReference>
<dbReference type="RefSeq" id="XP_038077578.1">
    <property type="nucleotide sequence ID" value="XM_038221650.1"/>
</dbReference>
<dbReference type="OrthoDB" id="10264220at2759"/>
<dbReference type="InterPro" id="IPR026028">
    <property type="entry name" value="V-type_ATPase_116kDa_su_euka"/>
</dbReference>
<feature type="transmembrane region" description="Helical" evidence="9">
    <location>
        <begin position="410"/>
        <end position="434"/>
    </location>
</feature>
<feature type="transmembrane region" description="Helical" evidence="9">
    <location>
        <begin position="578"/>
        <end position="598"/>
    </location>
</feature>
<keyword evidence="12" id="KW-1185">Reference proteome</keyword>
<feature type="coiled-coil region" evidence="10">
    <location>
        <begin position="44"/>
        <end position="128"/>
    </location>
</feature>
<dbReference type="Pfam" id="PF01496">
    <property type="entry name" value="V_ATPase_I"/>
    <property type="match status" value="1"/>
</dbReference>
<dbReference type="Proteomes" id="UP000887568">
    <property type="component" value="Unplaced"/>
</dbReference>
<evidence type="ECO:0000256" key="6">
    <source>
        <dbReference type="ARBA" id="ARBA00022989"/>
    </source>
</evidence>
<dbReference type="GO" id="GO:0051117">
    <property type="term" value="F:ATPase binding"/>
    <property type="evidence" value="ECO:0007669"/>
    <property type="project" value="TreeGrafter"/>
</dbReference>
<evidence type="ECO:0000256" key="3">
    <source>
        <dbReference type="ARBA" id="ARBA00022448"/>
    </source>
</evidence>
<protein>
    <recommendedName>
        <fullName evidence="9">V-type proton ATPase subunit a</fullName>
    </recommendedName>
</protein>